<evidence type="ECO:0000256" key="4">
    <source>
        <dbReference type="ARBA" id="ARBA00001947"/>
    </source>
</evidence>
<keyword evidence="13" id="KW-0170">Cobalt</keyword>
<dbReference type="GO" id="GO:0004750">
    <property type="term" value="F:D-ribulose-phosphate 3-epimerase activity"/>
    <property type="evidence" value="ECO:0007669"/>
    <property type="project" value="UniProtKB-UniRule"/>
</dbReference>
<evidence type="ECO:0000313" key="15">
    <source>
        <dbReference type="EMBL" id="QCI26201.1"/>
    </source>
</evidence>
<comment type="pathway">
    <text evidence="10">Carbohydrate degradation.</text>
</comment>
<evidence type="ECO:0000256" key="9">
    <source>
        <dbReference type="ARBA" id="ARBA00023235"/>
    </source>
</evidence>
<feature type="binding site" evidence="10 13">
    <location>
        <position position="36"/>
    </location>
    <ligand>
        <name>a divalent metal cation</name>
        <dbReference type="ChEBI" id="CHEBI:60240"/>
    </ligand>
</feature>
<feature type="binding site" evidence="14">
    <location>
        <begin position="144"/>
        <end position="147"/>
    </location>
    <ligand>
        <name>substrate</name>
    </ligand>
</feature>
<accession>A0A4D6YIJ9</accession>
<organism evidence="15 16">
    <name type="scientific">Buchnera aphidicola</name>
    <name type="common">Sarucallis kahawaluokalani</name>
    <dbReference type="NCBI Taxonomy" id="1241878"/>
    <lineage>
        <taxon>Bacteria</taxon>
        <taxon>Pseudomonadati</taxon>
        <taxon>Pseudomonadota</taxon>
        <taxon>Gammaproteobacteria</taxon>
        <taxon>Enterobacterales</taxon>
        <taxon>Erwiniaceae</taxon>
        <taxon>Buchnera</taxon>
    </lineage>
</organism>
<comment type="cofactor">
    <cofactor evidence="3">
        <name>Co(2+)</name>
        <dbReference type="ChEBI" id="CHEBI:48828"/>
    </cofactor>
</comment>
<proteinExistence type="inferred from homology"/>
<feature type="binding site" evidence="10 14">
    <location>
        <begin position="199"/>
        <end position="200"/>
    </location>
    <ligand>
        <name>substrate</name>
    </ligand>
</feature>
<dbReference type="NCBIfam" id="NF004076">
    <property type="entry name" value="PRK05581.1-4"/>
    <property type="match status" value="1"/>
</dbReference>
<comment type="cofactor">
    <cofactor evidence="4">
        <name>Zn(2+)</name>
        <dbReference type="ChEBI" id="CHEBI:29105"/>
    </cofactor>
</comment>
<evidence type="ECO:0000256" key="5">
    <source>
        <dbReference type="ARBA" id="ARBA00001954"/>
    </source>
</evidence>
<dbReference type="OrthoDB" id="1645589at2"/>
<feature type="binding site" evidence="10 13">
    <location>
        <position position="177"/>
    </location>
    <ligand>
        <name>a divalent metal cation</name>
        <dbReference type="ChEBI" id="CHEBI:60240"/>
    </ligand>
</feature>
<feature type="binding site" evidence="14">
    <location>
        <position position="179"/>
    </location>
    <ligand>
        <name>substrate</name>
    </ligand>
</feature>
<dbReference type="FunFam" id="3.20.20.70:FF:000004">
    <property type="entry name" value="Ribulose-phosphate 3-epimerase"/>
    <property type="match status" value="1"/>
</dbReference>
<dbReference type="PIRSF" id="PIRSF001461">
    <property type="entry name" value="RPE"/>
    <property type="match status" value="1"/>
</dbReference>
<dbReference type="GO" id="GO:0006098">
    <property type="term" value="P:pentose-phosphate shunt"/>
    <property type="evidence" value="ECO:0007669"/>
    <property type="project" value="UniProtKB-UniRule"/>
</dbReference>
<comment type="cofactor">
    <cofactor evidence="5">
        <name>Fe(2+)</name>
        <dbReference type="ChEBI" id="CHEBI:29033"/>
    </cofactor>
</comment>
<evidence type="ECO:0000256" key="12">
    <source>
        <dbReference type="PIRSR" id="PIRSR001461-1"/>
    </source>
</evidence>
<keyword evidence="8 10" id="KW-0479">Metal-binding</keyword>
<dbReference type="NCBIfam" id="TIGR01163">
    <property type="entry name" value="rpe"/>
    <property type="match status" value="1"/>
</dbReference>
<comment type="similarity">
    <text evidence="6 10 11">Belongs to the ribulose-phosphate 3-epimerase family.</text>
</comment>
<comment type="cofactor">
    <cofactor evidence="2">
        <name>Mn(2+)</name>
        <dbReference type="ChEBI" id="CHEBI:29035"/>
    </cofactor>
</comment>
<evidence type="ECO:0000256" key="7">
    <source>
        <dbReference type="ARBA" id="ARBA00013188"/>
    </source>
</evidence>
<sequence length="224" mass="24792">MKKIFIAPSILSANFAKLGQEVQEVLLAGSDIIHFDVMDNHYVPNLTFGPMVLKSLREYKITAPIDVHLMIQPVDSIIPSFAKAGANFITFHPETSDNIKNTLSLIKSFGCKSGLAINPGTSLSILDEFMDQIDIILLMSVAPGFSNQKFISSTLNKIYHVRKKIDRCNSNILLEVDGGININNIIEVVSLGVDIVVMGSFIFQSKDYKKTISIIKNKLNVLHI</sequence>
<keyword evidence="13" id="KW-0464">Manganese</keyword>
<comment type="function">
    <text evidence="10">Catalyzes the reversible epimerization of D-ribulose 5-phosphate to D-xylulose 5-phosphate.</text>
</comment>
<feature type="binding site" evidence="10">
    <location>
        <begin position="177"/>
        <end position="179"/>
    </location>
    <ligand>
        <name>substrate</name>
    </ligand>
</feature>
<evidence type="ECO:0000256" key="11">
    <source>
        <dbReference type="PIRNR" id="PIRNR001461"/>
    </source>
</evidence>
<evidence type="ECO:0000256" key="10">
    <source>
        <dbReference type="HAMAP-Rule" id="MF_02227"/>
    </source>
</evidence>
<dbReference type="InterPro" id="IPR013785">
    <property type="entry name" value="Aldolase_TIM"/>
</dbReference>
<comment type="cofactor">
    <cofactor evidence="10 13">
        <name>a divalent metal cation</name>
        <dbReference type="ChEBI" id="CHEBI:60240"/>
    </cofactor>
    <text evidence="10 13">Binds 1 divalent metal cation per subunit.</text>
</comment>
<dbReference type="RefSeq" id="WP_158350863.1">
    <property type="nucleotide sequence ID" value="NZ_CP032999.1"/>
</dbReference>
<dbReference type="GO" id="GO:0019323">
    <property type="term" value="P:pentose catabolic process"/>
    <property type="evidence" value="ECO:0007669"/>
    <property type="project" value="UniProtKB-UniRule"/>
</dbReference>
<dbReference type="GO" id="GO:0046872">
    <property type="term" value="F:metal ion binding"/>
    <property type="evidence" value="ECO:0007669"/>
    <property type="project" value="UniProtKB-UniRule"/>
</dbReference>
<dbReference type="InterPro" id="IPR011060">
    <property type="entry name" value="RibuloseP-bd_barrel"/>
</dbReference>
<evidence type="ECO:0000256" key="2">
    <source>
        <dbReference type="ARBA" id="ARBA00001936"/>
    </source>
</evidence>
<evidence type="ECO:0000256" key="1">
    <source>
        <dbReference type="ARBA" id="ARBA00001782"/>
    </source>
</evidence>
<evidence type="ECO:0000256" key="8">
    <source>
        <dbReference type="ARBA" id="ARBA00022723"/>
    </source>
</evidence>
<dbReference type="InterPro" id="IPR000056">
    <property type="entry name" value="Ribul_P_3_epim-like"/>
</dbReference>
<dbReference type="SUPFAM" id="SSF51366">
    <property type="entry name" value="Ribulose-phoshate binding barrel"/>
    <property type="match status" value="1"/>
</dbReference>
<comment type="caution">
    <text evidence="10">Lacks conserved residue(s) required for the propagation of feature annotation.</text>
</comment>
<evidence type="ECO:0000256" key="14">
    <source>
        <dbReference type="PIRSR" id="PIRSR001461-3"/>
    </source>
</evidence>
<dbReference type="Gene3D" id="3.20.20.70">
    <property type="entry name" value="Aldolase class I"/>
    <property type="match status" value="1"/>
</dbReference>
<dbReference type="Pfam" id="PF00834">
    <property type="entry name" value="Ribul_P_3_epim"/>
    <property type="match status" value="1"/>
</dbReference>
<feature type="active site" description="Proton donor" evidence="10 12">
    <location>
        <position position="177"/>
    </location>
</feature>
<dbReference type="Proteomes" id="UP000298685">
    <property type="component" value="Chromosome"/>
</dbReference>
<dbReference type="AlphaFoldDB" id="A0A4D6YIJ9"/>
<dbReference type="EC" id="5.1.3.1" evidence="7 10"/>
<protein>
    <recommendedName>
        <fullName evidence="7 10">Ribulose-phosphate 3-epimerase</fullName>
        <ecNumber evidence="7 10">5.1.3.1</ecNumber>
    </recommendedName>
</protein>
<evidence type="ECO:0000256" key="6">
    <source>
        <dbReference type="ARBA" id="ARBA00009541"/>
    </source>
</evidence>
<feature type="binding site" evidence="10 14">
    <location>
        <position position="9"/>
    </location>
    <ligand>
        <name>substrate</name>
    </ligand>
</feature>
<keyword evidence="10 11" id="KW-0119">Carbohydrate metabolism</keyword>
<dbReference type="PANTHER" id="PTHR11749">
    <property type="entry name" value="RIBULOSE-5-PHOSPHATE-3-EPIMERASE"/>
    <property type="match status" value="1"/>
</dbReference>
<dbReference type="EMBL" id="CP032999">
    <property type="protein sequence ID" value="QCI26201.1"/>
    <property type="molecule type" value="Genomic_DNA"/>
</dbReference>
<reference evidence="15 16" key="1">
    <citation type="submission" date="2018-10" db="EMBL/GenBank/DDBJ databases">
        <title>Comparative functional genomics of the obligate endosymbiont Buchnera aphidicola.</title>
        <authorList>
            <person name="Chong R.A."/>
        </authorList>
    </citation>
    <scope>NUCLEOTIDE SEQUENCE [LARGE SCALE GENOMIC DNA]</scope>
    <source>
        <strain evidence="15 16">Ska</strain>
    </source>
</reference>
<gene>
    <name evidence="10 15" type="primary">rpe</name>
    <name evidence="15" type="ORF">D9V78_01870</name>
</gene>
<keyword evidence="13" id="KW-0862">Zinc</keyword>
<feature type="active site" description="Proton acceptor" evidence="10 12">
    <location>
        <position position="36"/>
    </location>
</feature>
<dbReference type="PROSITE" id="PS01085">
    <property type="entry name" value="RIBUL_P_3_EPIMER_1"/>
    <property type="match status" value="1"/>
</dbReference>
<comment type="catalytic activity">
    <reaction evidence="1 10 11">
        <text>D-ribulose 5-phosphate = D-xylulose 5-phosphate</text>
        <dbReference type="Rhea" id="RHEA:13677"/>
        <dbReference type="ChEBI" id="CHEBI:57737"/>
        <dbReference type="ChEBI" id="CHEBI:58121"/>
        <dbReference type="EC" id="5.1.3.1"/>
    </reaction>
</comment>
<dbReference type="PROSITE" id="PS01086">
    <property type="entry name" value="RIBUL_P_3_EPIMER_2"/>
    <property type="match status" value="1"/>
</dbReference>
<dbReference type="InterPro" id="IPR026019">
    <property type="entry name" value="Ribul_P_3_epim"/>
</dbReference>
<name>A0A4D6YIJ9_9GAMM</name>
<feature type="binding site" evidence="10 13">
    <location>
        <position position="68"/>
    </location>
    <ligand>
        <name>a divalent metal cation</name>
        <dbReference type="ChEBI" id="CHEBI:60240"/>
    </ligand>
</feature>
<keyword evidence="9 10" id="KW-0413">Isomerase</keyword>
<dbReference type="HAMAP" id="MF_02227">
    <property type="entry name" value="RPE"/>
    <property type="match status" value="1"/>
</dbReference>
<evidence type="ECO:0000256" key="3">
    <source>
        <dbReference type="ARBA" id="ARBA00001941"/>
    </source>
</evidence>
<dbReference type="CDD" id="cd00429">
    <property type="entry name" value="RPE"/>
    <property type="match status" value="1"/>
</dbReference>
<evidence type="ECO:0000256" key="13">
    <source>
        <dbReference type="PIRSR" id="PIRSR001461-2"/>
    </source>
</evidence>
<evidence type="ECO:0000313" key="16">
    <source>
        <dbReference type="Proteomes" id="UP000298685"/>
    </source>
</evidence>
<feature type="binding site" evidence="10 14">
    <location>
        <position position="68"/>
    </location>
    <ligand>
        <name>substrate</name>
    </ligand>
</feature>
<feature type="binding site" evidence="10 13">
    <location>
        <position position="34"/>
    </location>
    <ligand>
        <name>a divalent metal cation</name>
        <dbReference type="ChEBI" id="CHEBI:60240"/>
    </ligand>
</feature>
<dbReference type="GO" id="GO:0005737">
    <property type="term" value="C:cytoplasm"/>
    <property type="evidence" value="ECO:0007669"/>
    <property type="project" value="UniProtKB-ARBA"/>
</dbReference>